<feature type="region of interest" description="Disordered" evidence="1">
    <location>
        <begin position="38"/>
        <end position="71"/>
    </location>
</feature>
<gene>
    <name evidence="2" type="ORF">JNB71_17870</name>
</gene>
<dbReference type="EMBL" id="JAEUAO010000004">
    <property type="protein sequence ID" value="MBW9065174.1"/>
    <property type="molecule type" value="Genomic_DNA"/>
</dbReference>
<reference evidence="2 3" key="1">
    <citation type="journal article" date="2021" name="MBio">
        <title>Poor Competitiveness of Bradyrhizobium in Pigeon Pea Root Colonization in Indian Soils.</title>
        <authorList>
            <person name="Chalasani D."/>
            <person name="Basu A."/>
            <person name="Pullabhotla S.V.S.R.N."/>
            <person name="Jorrin B."/>
            <person name="Neal A.L."/>
            <person name="Poole P.S."/>
            <person name="Podile A.R."/>
            <person name="Tkacz A."/>
        </authorList>
    </citation>
    <scope>NUCLEOTIDE SEQUENCE [LARGE SCALE GENOMIC DNA]</scope>
    <source>
        <strain evidence="2 3">HU44</strain>
    </source>
</reference>
<accession>A0ABS7HFF8</accession>
<evidence type="ECO:0000313" key="3">
    <source>
        <dbReference type="Proteomes" id="UP000757604"/>
    </source>
</evidence>
<proteinExistence type="predicted"/>
<dbReference type="Proteomes" id="UP000757604">
    <property type="component" value="Unassembled WGS sequence"/>
</dbReference>
<evidence type="ECO:0000313" key="2">
    <source>
        <dbReference type="EMBL" id="MBW9065174.1"/>
    </source>
</evidence>
<evidence type="ECO:0000256" key="1">
    <source>
        <dbReference type="SAM" id="MobiDB-lite"/>
    </source>
</evidence>
<dbReference type="RefSeq" id="WP_220373161.1">
    <property type="nucleotide sequence ID" value="NZ_JAEUAO010000004.1"/>
</dbReference>
<sequence length="71" mass="8113">MTCLLQIFLKKKAMPEKLEKRGQFILEKRHLPGFSEERASKIPMRLENPPFSANLLRSRNGAAQHEKPGPA</sequence>
<comment type="caution">
    <text evidence="2">The sequence shown here is derived from an EMBL/GenBank/DDBJ whole genome shotgun (WGS) entry which is preliminary data.</text>
</comment>
<protein>
    <submittedName>
        <fullName evidence="2">Uncharacterized protein</fullName>
    </submittedName>
</protein>
<organism evidence="2 3">
    <name type="scientific">Rhizobium herbae</name>
    <dbReference type="NCBI Taxonomy" id="508661"/>
    <lineage>
        <taxon>Bacteria</taxon>
        <taxon>Pseudomonadati</taxon>
        <taxon>Pseudomonadota</taxon>
        <taxon>Alphaproteobacteria</taxon>
        <taxon>Hyphomicrobiales</taxon>
        <taxon>Rhizobiaceae</taxon>
        <taxon>Rhizobium/Agrobacterium group</taxon>
        <taxon>Rhizobium</taxon>
    </lineage>
</organism>
<keyword evidence="3" id="KW-1185">Reference proteome</keyword>
<name>A0ABS7HFF8_9HYPH</name>